<dbReference type="Pfam" id="PF09819">
    <property type="entry name" value="ABC_cobalt"/>
    <property type="match status" value="1"/>
</dbReference>
<feature type="transmembrane region" description="Helical" evidence="1">
    <location>
        <begin position="85"/>
        <end position="104"/>
    </location>
</feature>
<reference evidence="2 3" key="1">
    <citation type="submission" date="2019-03" db="EMBL/GenBank/DDBJ databases">
        <title>Draft genome sequences of novel Actinobacteria.</title>
        <authorList>
            <person name="Sahin N."/>
            <person name="Ay H."/>
            <person name="Saygin H."/>
        </authorList>
    </citation>
    <scope>NUCLEOTIDE SEQUENCE [LARGE SCALE GENOMIC DNA]</scope>
    <source>
        <strain evidence="2 3">KC712</strain>
    </source>
</reference>
<gene>
    <name evidence="2" type="ORF">E1294_22785</name>
</gene>
<dbReference type="InterPro" id="IPR017195">
    <property type="entry name" value="ABC_thiamin-permease_prd"/>
</dbReference>
<feature type="transmembrane region" description="Helical" evidence="1">
    <location>
        <begin position="9"/>
        <end position="29"/>
    </location>
</feature>
<dbReference type="AlphaFoldDB" id="A0A4R4WIC4"/>
<dbReference type="RefSeq" id="WP_132511265.1">
    <property type="nucleotide sequence ID" value="NZ_SMKP01000064.1"/>
</dbReference>
<sequence>MTGYSTRTIMIAAAVGVVFGLLLIPANVYTLAMTMTYPLLGAVTWGLWGMAAYVSVGLLRRFGVGILANVVAGLVSGPLTGYGWALAGTMLLWGLVIELPFLITRYRRFSVVIFLGTGAFVGLANAAMGWVPLGLGQMQPAIVALVVGGAVASCVLCAWLSYLSVGRLAVAGIGVGPRRSRTS</sequence>
<evidence type="ECO:0008006" key="4">
    <source>
        <dbReference type="Google" id="ProtNLM"/>
    </source>
</evidence>
<keyword evidence="1" id="KW-1133">Transmembrane helix</keyword>
<keyword evidence="1" id="KW-0472">Membrane</keyword>
<proteinExistence type="predicted"/>
<accession>A0A4R4WIC4</accession>
<organism evidence="2 3">
    <name type="scientific">Nonomuraea diastatica</name>
    <dbReference type="NCBI Taxonomy" id="1848329"/>
    <lineage>
        <taxon>Bacteria</taxon>
        <taxon>Bacillati</taxon>
        <taxon>Actinomycetota</taxon>
        <taxon>Actinomycetes</taxon>
        <taxon>Streptosporangiales</taxon>
        <taxon>Streptosporangiaceae</taxon>
        <taxon>Nonomuraea</taxon>
    </lineage>
</organism>
<dbReference type="EMBL" id="SMKP01000064">
    <property type="protein sequence ID" value="TDD18948.1"/>
    <property type="molecule type" value="Genomic_DNA"/>
</dbReference>
<keyword evidence="3" id="KW-1185">Reference proteome</keyword>
<keyword evidence="1" id="KW-0812">Transmembrane</keyword>
<feature type="transmembrane region" description="Helical" evidence="1">
    <location>
        <begin position="35"/>
        <end position="55"/>
    </location>
</feature>
<feature type="transmembrane region" description="Helical" evidence="1">
    <location>
        <begin position="111"/>
        <end position="135"/>
    </location>
</feature>
<dbReference type="Proteomes" id="UP000294543">
    <property type="component" value="Unassembled WGS sequence"/>
</dbReference>
<evidence type="ECO:0000256" key="1">
    <source>
        <dbReference type="SAM" id="Phobius"/>
    </source>
</evidence>
<protein>
    <recommendedName>
        <fullName evidence="4">ECF transporter S component</fullName>
    </recommendedName>
</protein>
<name>A0A4R4WIC4_9ACTN</name>
<comment type="caution">
    <text evidence="2">The sequence shown here is derived from an EMBL/GenBank/DDBJ whole genome shotgun (WGS) entry which is preliminary data.</text>
</comment>
<dbReference type="OrthoDB" id="3292509at2"/>
<evidence type="ECO:0000313" key="2">
    <source>
        <dbReference type="EMBL" id="TDD18948.1"/>
    </source>
</evidence>
<feature type="transmembrane region" description="Helical" evidence="1">
    <location>
        <begin position="141"/>
        <end position="163"/>
    </location>
</feature>
<evidence type="ECO:0000313" key="3">
    <source>
        <dbReference type="Proteomes" id="UP000294543"/>
    </source>
</evidence>